<comment type="similarity">
    <text evidence="2">Belongs to the apolipoprotein C3 family.</text>
</comment>
<dbReference type="GO" id="GO:0016042">
    <property type="term" value="P:lipid catabolic process"/>
    <property type="evidence" value="ECO:0007669"/>
    <property type="project" value="UniProtKB-KW"/>
</dbReference>
<dbReference type="PANTHER" id="PTHR14225:SF0">
    <property type="entry name" value="APOLIPOPROTEIN C-III"/>
    <property type="match status" value="1"/>
</dbReference>
<dbReference type="GO" id="GO:0006869">
    <property type="term" value="P:lipid transport"/>
    <property type="evidence" value="ECO:0007669"/>
    <property type="project" value="UniProtKB-KW"/>
</dbReference>
<accession>A0A8C3PHU7</accession>
<evidence type="ECO:0000256" key="4">
    <source>
        <dbReference type="ARBA" id="ARBA00022448"/>
    </source>
</evidence>
<protein>
    <recommendedName>
        <fullName evidence="3">Apolipoprotein C-III</fullName>
    </recommendedName>
    <alternativeName>
        <fullName evidence="12">Apolipoprotein C3</fullName>
    </alternativeName>
</protein>
<comment type="function">
    <text evidence="13">Component of triglyceride-rich very low density lipoproteins (VLDL) and high density lipoproteins (HDL) in plasma. Plays a multifaceted role in triglyceride homeostasis. Intracellularly, promotes hepatic very low density lipoprotein 1 (VLDL1) assembly and secretion; extracellularly, attenuates hydrolysis and clearance of triglyceride-rich lipoproteins (TRLs). Impairs the lipolysis of TRLs by inhibiting lipoprotein lipase and the hepatic uptake of TRLs by remnant receptors. Formed of several curved helices connected via semiflexible hinges, so that it can wrap tightly around the curved micelle surface and easily adapt to the different diameters of its natural binding partners.</text>
</comment>
<dbReference type="Gene3D" id="6.10.90.10">
    <property type="entry name" value="Apolipoprotein CIII"/>
    <property type="match status" value="1"/>
</dbReference>
<proteinExistence type="inferred from homology"/>
<evidence type="ECO:0000256" key="1">
    <source>
        <dbReference type="ARBA" id="ARBA00004613"/>
    </source>
</evidence>
<evidence type="ECO:0000256" key="9">
    <source>
        <dbReference type="ARBA" id="ARBA00023055"/>
    </source>
</evidence>
<evidence type="ECO:0000256" key="8">
    <source>
        <dbReference type="ARBA" id="ARBA00022963"/>
    </source>
</evidence>
<keyword evidence="5" id="KW-0162">Chylomicron</keyword>
<dbReference type="GO" id="GO:0042627">
    <property type="term" value="C:chylomicron"/>
    <property type="evidence" value="ECO:0007669"/>
    <property type="project" value="UniProtKB-KW"/>
</dbReference>
<evidence type="ECO:0000313" key="14">
    <source>
        <dbReference type="Ensembl" id="ENSCPGP00000002624.1"/>
    </source>
</evidence>
<keyword evidence="15" id="KW-1185">Reference proteome</keyword>
<dbReference type="Ensembl" id="ENSCPGT00000002898.1">
    <property type="protein sequence ID" value="ENSCPGP00000002624.1"/>
    <property type="gene ID" value="ENSCPGG00000001916.1"/>
</dbReference>
<evidence type="ECO:0000256" key="6">
    <source>
        <dbReference type="ARBA" id="ARBA00022525"/>
    </source>
</evidence>
<keyword evidence="9" id="KW-0445">Lipid transport</keyword>
<dbReference type="PANTHER" id="PTHR14225">
    <property type="entry name" value="APOLIPOPROTEIN C-III"/>
    <property type="match status" value="1"/>
</dbReference>
<keyword evidence="8" id="KW-0442">Lipid degradation</keyword>
<keyword evidence="10" id="KW-0443">Lipid metabolism</keyword>
<evidence type="ECO:0000256" key="7">
    <source>
        <dbReference type="ARBA" id="ARBA00022729"/>
    </source>
</evidence>
<keyword evidence="4" id="KW-0813">Transport</keyword>
<evidence type="ECO:0000256" key="13">
    <source>
        <dbReference type="ARBA" id="ARBA00045699"/>
    </source>
</evidence>
<comment type="subcellular location">
    <subcellularLocation>
        <location evidence="1">Secreted</location>
    </subcellularLocation>
</comment>
<sequence>MVHRLLGVAAQLREVLPEHAGHLPEALLRKVQEYAQKATAMAKNAFSRVQESEVAQQARRWLAENAELAKQRLGWLKEKGSIRAGGPTPDPPSTVTVLAIKQR</sequence>
<reference evidence="14" key="2">
    <citation type="submission" date="2025-09" db="UniProtKB">
        <authorList>
            <consortium name="Ensembl"/>
        </authorList>
    </citation>
    <scope>IDENTIFICATION</scope>
</reference>
<evidence type="ECO:0000256" key="5">
    <source>
        <dbReference type="ARBA" id="ARBA00022513"/>
    </source>
</evidence>
<keyword evidence="6" id="KW-0964">Secreted</keyword>
<name>A0A8C3PHU7_9CHAR</name>
<dbReference type="GO" id="GO:0042157">
    <property type="term" value="P:lipoprotein metabolic process"/>
    <property type="evidence" value="ECO:0007669"/>
    <property type="project" value="InterPro"/>
</dbReference>
<evidence type="ECO:0000313" key="15">
    <source>
        <dbReference type="Proteomes" id="UP000694419"/>
    </source>
</evidence>
<dbReference type="GO" id="GO:0034361">
    <property type="term" value="C:very-low-density lipoprotein particle"/>
    <property type="evidence" value="ECO:0007669"/>
    <property type="project" value="UniProtKB-KW"/>
</dbReference>
<keyword evidence="7" id="KW-0732">Signal</keyword>
<organism evidence="14 15">
    <name type="scientific">Calidris pygmaea</name>
    <name type="common">Spoon-billed sandpiper</name>
    <dbReference type="NCBI Taxonomy" id="425635"/>
    <lineage>
        <taxon>Eukaryota</taxon>
        <taxon>Metazoa</taxon>
        <taxon>Chordata</taxon>
        <taxon>Craniata</taxon>
        <taxon>Vertebrata</taxon>
        <taxon>Euteleostomi</taxon>
        <taxon>Archelosauria</taxon>
        <taxon>Archosauria</taxon>
        <taxon>Dinosauria</taxon>
        <taxon>Saurischia</taxon>
        <taxon>Theropoda</taxon>
        <taxon>Coelurosauria</taxon>
        <taxon>Aves</taxon>
        <taxon>Neognathae</taxon>
        <taxon>Neoaves</taxon>
        <taxon>Charadriiformes</taxon>
        <taxon>Scolopacidae</taxon>
        <taxon>Calidris</taxon>
    </lineage>
</organism>
<evidence type="ECO:0000256" key="10">
    <source>
        <dbReference type="ARBA" id="ARBA00023098"/>
    </source>
</evidence>
<keyword evidence="11" id="KW-0850">VLDL</keyword>
<evidence type="ECO:0000256" key="2">
    <source>
        <dbReference type="ARBA" id="ARBA00011008"/>
    </source>
</evidence>
<dbReference type="GO" id="GO:0008289">
    <property type="term" value="F:lipid binding"/>
    <property type="evidence" value="ECO:0007669"/>
    <property type="project" value="InterPro"/>
</dbReference>
<evidence type="ECO:0000256" key="12">
    <source>
        <dbReference type="ARBA" id="ARBA00031173"/>
    </source>
</evidence>
<dbReference type="InterPro" id="IPR008403">
    <property type="entry name" value="Apo-CIII"/>
</dbReference>
<dbReference type="InterPro" id="IPR038195">
    <property type="entry name" value="Apo_CIII_sf"/>
</dbReference>
<dbReference type="Pfam" id="PF05778">
    <property type="entry name" value="Apo-CIII"/>
    <property type="match status" value="1"/>
</dbReference>
<evidence type="ECO:0000256" key="3">
    <source>
        <dbReference type="ARBA" id="ARBA00015570"/>
    </source>
</evidence>
<evidence type="ECO:0000256" key="11">
    <source>
        <dbReference type="ARBA" id="ARBA00023313"/>
    </source>
</evidence>
<dbReference type="AlphaFoldDB" id="A0A8C3PHU7"/>
<dbReference type="Proteomes" id="UP000694419">
    <property type="component" value="Unplaced"/>
</dbReference>
<reference evidence="14" key="1">
    <citation type="submission" date="2025-08" db="UniProtKB">
        <authorList>
            <consortium name="Ensembl"/>
        </authorList>
    </citation>
    <scope>IDENTIFICATION</scope>
</reference>